<evidence type="ECO:0000313" key="2">
    <source>
        <dbReference type="EMBL" id="RMZ70600.1"/>
    </source>
</evidence>
<sequence>MLTYARLLRSLHTLYPIINQSFPERKNKERRRLMHIAVDSAIISSEEGLNGSDEVLSPGQMKHWLQRKFAEIHESVEEEEEKAPASSQKRKNTASSARNKRYRSQKTDVSQDTQDVADALLALARQDTTGTTQRILDHGRSTYTAFPAVYGVRNAFLTGAQYALENMGSAGSGACVFSSPAFCEYVRAELGLAMAEEGEVAVEDTEGGEGDVEATRAAGQLAGMAMAERGGMGDGAVGGGASRPVGRFGNKGFWDVI</sequence>
<accession>A0A3M7M893</accession>
<name>A0A3M7M893_9PLEO</name>
<evidence type="ECO:0000313" key="3">
    <source>
        <dbReference type="Proteomes" id="UP000265663"/>
    </source>
</evidence>
<keyword evidence="3" id="KW-1185">Reference proteome</keyword>
<gene>
    <name evidence="2" type="ORF">GMOD_00000717</name>
</gene>
<feature type="region of interest" description="Disordered" evidence="1">
    <location>
        <begin position="75"/>
        <end position="111"/>
    </location>
</feature>
<keyword evidence="2" id="KW-0378">Hydrolase</keyword>
<dbReference type="GO" id="GO:0016787">
    <property type="term" value="F:hydrolase activity"/>
    <property type="evidence" value="ECO:0007669"/>
    <property type="project" value="UniProtKB-KW"/>
</dbReference>
<evidence type="ECO:0000256" key="1">
    <source>
        <dbReference type="SAM" id="MobiDB-lite"/>
    </source>
</evidence>
<feature type="compositionally biased region" description="Basic residues" evidence="1">
    <location>
        <begin position="88"/>
        <end position="104"/>
    </location>
</feature>
<dbReference type="OrthoDB" id="3800338at2759"/>
<dbReference type="EMBL" id="KE747824">
    <property type="protein sequence ID" value="RMZ70600.1"/>
    <property type="molecule type" value="Genomic_DNA"/>
</dbReference>
<dbReference type="AlphaFoldDB" id="A0A3M7M893"/>
<proteinExistence type="predicted"/>
<organism evidence="2 3">
    <name type="scientific">Pyrenophora seminiperda CCB06</name>
    <dbReference type="NCBI Taxonomy" id="1302712"/>
    <lineage>
        <taxon>Eukaryota</taxon>
        <taxon>Fungi</taxon>
        <taxon>Dikarya</taxon>
        <taxon>Ascomycota</taxon>
        <taxon>Pezizomycotina</taxon>
        <taxon>Dothideomycetes</taxon>
        <taxon>Pleosporomycetidae</taxon>
        <taxon>Pleosporales</taxon>
        <taxon>Pleosporineae</taxon>
        <taxon>Pleosporaceae</taxon>
        <taxon>Pyrenophora</taxon>
    </lineage>
</organism>
<dbReference type="Proteomes" id="UP000265663">
    <property type="component" value="Unassembled WGS sequence"/>
</dbReference>
<protein>
    <submittedName>
        <fullName evidence="2">Glycoside hydrolase family 67</fullName>
    </submittedName>
</protein>
<reference evidence="2 3" key="1">
    <citation type="journal article" date="2014" name="PLoS ONE">
        <title>De novo Genome Assembly of the Fungal Plant Pathogen Pyrenophora semeniperda.</title>
        <authorList>
            <person name="Soliai M.M."/>
            <person name="Meyer S.E."/>
            <person name="Udall J.A."/>
            <person name="Elzinga D.E."/>
            <person name="Hermansen R.A."/>
            <person name="Bodily P.M."/>
            <person name="Hart A.A."/>
            <person name="Coleman C.E."/>
        </authorList>
    </citation>
    <scope>NUCLEOTIDE SEQUENCE [LARGE SCALE GENOMIC DNA]</scope>
    <source>
        <strain evidence="2 3">CCB06</strain>
        <tissue evidence="2">Mycelium</tissue>
    </source>
</reference>